<keyword evidence="1" id="KW-1133">Transmembrane helix</keyword>
<feature type="transmembrane region" description="Helical" evidence="1">
    <location>
        <begin position="9"/>
        <end position="29"/>
    </location>
</feature>
<dbReference type="Proteomes" id="UP000601055">
    <property type="component" value="Unassembled WGS sequence"/>
</dbReference>
<sequence length="169" mass="19459">MAFNFRKNLSLITTIAVIVIAGVGGYYLINLKQGPYPASSFISITYKWGVGDTLANSYNSATSQYQYLDNMDKLIKRSVKLHANNVIFIHSKANELDIWSLPDVIANKNEDLKSKKVLRYEIVFNYEKRTKKIIFMTDYDENIAVADRADQLQKMIKQTIDEVEDRYSK</sequence>
<name>A0A923DWC5_9SPHI</name>
<keyword evidence="1" id="KW-0472">Membrane</keyword>
<dbReference type="EMBL" id="WNXD01000001">
    <property type="protein sequence ID" value="MBB2145191.1"/>
    <property type="molecule type" value="Genomic_DNA"/>
</dbReference>
<dbReference type="AlphaFoldDB" id="A0A923DWC5"/>
<gene>
    <name evidence="2" type="ORF">GM921_06835</name>
</gene>
<organism evidence="2 3">
    <name type="scientific">Pedobacter planticolens</name>
    <dbReference type="NCBI Taxonomy" id="2679964"/>
    <lineage>
        <taxon>Bacteria</taxon>
        <taxon>Pseudomonadati</taxon>
        <taxon>Bacteroidota</taxon>
        <taxon>Sphingobacteriia</taxon>
        <taxon>Sphingobacteriales</taxon>
        <taxon>Sphingobacteriaceae</taxon>
        <taxon>Pedobacter</taxon>
    </lineage>
</organism>
<dbReference type="RefSeq" id="WP_182921848.1">
    <property type="nucleotide sequence ID" value="NZ_WNXD01000001.1"/>
</dbReference>
<reference evidence="2" key="1">
    <citation type="submission" date="2019-11" db="EMBL/GenBank/DDBJ databases">
        <title>Description of Pedobacter sp. LMG 31464T.</title>
        <authorList>
            <person name="Carlier A."/>
            <person name="Qi S."/>
            <person name="Vandamme P."/>
        </authorList>
    </citation>
    <scope>NUCLEOTIDE SEQUENCE</scope>
    <source>
        <strain evidence="2">LMG 31464</strain>
    </source>
</reference>
<proteinExistence type="predicted"/>
<keyword evidence="3" id="KW-1185">Reference proteome</keyword>
<protein>
    <submittedName>
        <fullName evidence="2">Uncharacterized protein</fullName>
    </submittedName>
</protein>
<evidence type="ECO:0000256" key="1">
    <source>
        <dbReference type="SAM" id="Phobius"/>
    </source>
</evidence>
<evidence type="ECO:0000313" key="2">
    <source>
        <dbReference type="EMBL" id="MBB2145191.1"/>
    </source>
</evidence>
<evidence type="ECO:0000313" key="3">
    <source>
        <dbReference type="Proteomes" id="UP000601055"/>
    </source>
</evidence>
<comment type="caution">
    <text evidence="2">The sequence shown here is derived from an EMBL/GenBank/DDBJ whole genome shotgun (WGS) entry which is preliminary data.</text>
</comment>
<accession>A0A923DWC5</accession>
<keyword evidence="1" id="KW-0812">Transmembrane</keyword>